<feature type="non-terminal residue" evidence="1">
    <location>
        <position position="1"/>
    </location>
</feature>
<feature type="non-terminal residue" evidence="1">
    <location>
        <position position="83"/>
    </location>
</feature>
<sequence>CRTGHCFSGDYYTSFIRSKSRACACGKRSQTRRQFTVEYPLHATVRRSICKPGADIPLADVLGTQKVFRALAQLFRDSKAFRK</sequence>
<dbReference type="OrthoDB" id="3230070at2759"/>
<dbReference type="KEGG" id="cput:CONPUDRAFT_38401"/>
<comment type="caution">
    <text evidence="1">The sequence shown here is derived from an EMBL/GenBank/DDBJ whole genome shotgun (WGS) entry which is preliminary data.</text>
</comment>
<dbReference type="AlphaFoldDB" id="A0A5M3M8V2"/>
<organism evidence="1 2">
    <name type="scientific">Coniophora puteana (strain RWD-64-598)</name>
    <name type="common">Brown rot fungus</name>
    <dbReference type="NCBI Taxonomy" id="741705"/>
    <lineage>
        <taxon>Eukaryota</taxon>
        <taxon>Fungi</taxon>
        <taxon>Dikarya</taxon>
        <taxon>Basidiomycota</taxon>
        <taxon>Agaricomycotina</taxon>
        <taxon>Agaricomycetes</taxon>
        <taxon>Agaricomycetidae</taxon>
        <taxon>Boletales</taxon>
        <taxon>Coniophorineae</taxon>
        <taxon>Coniophoraceae</taxon>
        <taxon>Coniophora</taxon>
    </lineage>
</organism>
<reference evidence="2" key="1">
    <citation type="journal article" date="2012" name="Science">
        <title>The Paleozoic origin of enzymatic lignin decomposition reconstructed from 31 fungal genomes.</title>
        <authorList>
            <person name="Floudas D."/>
            <person name="Binder M."/>
            <person name="Riley R."/>
            <person name="Barry K."/>
            <person name="Blanchette R.A."/>
            <person name="Henrissat B."/>
            <person name="Martinez A.T."/>
            <person name="Otillar R."/>
            <person name="Spatafora J.W."/>
            <person name="Yadav J.S."/>
            <person name="Aerts A."/>
            <person name="Benoit I."/>
            <person name="Boyd A."/>
            <person name="Carlson A."/>
            <person name="Copeland A."/>
            <person name="Coutinho P.M."/>
            <person name="de Vries R.P."/>
            <person name="Ferreira P."/>
            <person name="Findley K."/>
            <person name="Foster B."/>
            <person name="Gaskell J."/>
            <person name="Glotzer D."/>
            <person name="Gorecki P."/>
            <person name="Heitman J."/>
            <person name="Hesse C."/>
            <person name="Hori C."/>
            <person name="Igarashi K."/>
            <person name="Jurgens J.A."/>
            <person name="Kallen N."/>
            <person name="Kersten P."/>
            <person name="Kohler A."/>
            <person name="Kuees U."/>
            <person name="Kumar T.K.A."/>
            <person name="Kuo A."/>
            <person name="LaButti K."/>
            <person name="Larrondo L.F."/>
            <person name="Lindquist E."/>
            <person name="Ling A."/>
            <person name="Lombard V."/>
            <person name="Lucas S."/>
            <person name="Lundell T."/>
            <person name="Martin R."/>
            <person name="McLaughlin D.J."/>
            <person name="Morgenstern I."/>
            <person name="Morin E."/>
            <person name="Murat C."/>
            <person name="Nagy L.G."/>
            <person name="Nolan M."/>
            <person name="Ohm R.A."/>
            <person name="Patyshakuliyeva A."/>
            <person name="Rokas A."/>
            <person name="Ruiz-Duenas F.J."/>
            <person name="Sabat G."/>
            <person name="Salamov A."/>
            <person name="Samejima M."/>
            <person name="Schmutz J."/>
            <person name="Slot J.C."/>
            <person name="St John F."/>
            <person name="Stenlid J."/>
            <person name="Sun H."/>
            <person name="Sun S."/>
            <person name="Syed K."/>
            <person name="Tsang A."/>
            <person name="Wiebenga A."/>
            <person name="Young D."/>
            <person name="Pisabarro A."/>
            <person name="Eastwood D.C."/>
            <person name="Martin F."/>
            <person name="Cullen D."/>
            <person name="Grigoriev I.V."/>
            <person name="Hibbett D.S."/>
        </authorList>
    </citation>
    <scope>NUCLEOTIDE SEQUENCE [LARGE SCALE GENOMIC DNA]</scope>
    <source>
        <strain evidence="2">RWD-64-598 SS2</strain>
    </source>
</reference>
<dbReference type="RefSeq" id="XP_007774077.1">
    <property type="nucleotide sequence ID" value="XM_007775887.1"/>
</dbReference>
<protein>
    <submittedName>
        <fullName evidence="1">Uncharacterized protein</fullName>
    </submittedName>
</protein>
<dbReference type="GeneID" id="19206839"/>
<dbReference type="EMBL" id="JH711588">
    <property type="protein sequence ID" value="EIW75639.1"/>
    <property type="molecule type" value="Genomic_DNA"/>
</dbReference>
<evidence type="ECO:0000313" key="1">
    <source>
        <dbReference type="EMBL" id="EIW75639.1"/>
    </source>
</evidence>
<dbReference type="Proteomes" id="UP000053558">
    <property type="component" value="Unassembled WGS sequence"/>
</dbReference>
<name>A0A5M3M8V2_CONPW</name>
<proteinExistence type="predicted"/>
<accession>A0A5M3M8V2</accession>
<keyword evidence="2" id="KW-1185">Reference proteome</keyword>
<gene>
    <name evidence="1" type="ORF">CONPUDRAFT_38401</name>
</gene>
<evidence type="ECO:0000313" key="2">
    <source>
        <dbReference type="Proteomes" id="UP000053558"/>
    </source>
</evidence>